<accession>A0A840QRU1</accession>
<dbReference type="RefSeq" id="WP_184664458.1">
    <property type="nucleotide sequence ID" value="NZ_JACHHB010000009.1"/>
</dbReference>
<dbReference type="EMBL" id="JACHHB010000009">
    <property type="protein sequence ID" value="MBB5174031.1"/>
    <property type="molecule type" value="Genomic_DNA"/>
</dbReference>
<keyword evidence="2" id="KW-1185">Reference proteome</keyword>
<dbReference type="Gene3D" id="3.40.630.30">
    <property type="match status" value="1"/>
</dbReference>
<evidence type="ECO:0000313" key="1">
    <source>
        <dbReference type="EMBL" id="MBB5174031.1"/>
    </source>
</evidence>
<organism evidence="1 2">
    <name type="scientific">Texcoconibacillus texcoconensis</name>
    <dbReference type="NCBI Taxonomy" id="1095777"/>
    <lineage>
        <taxon>Bacteria</taxon>
        <taxon>Bacillati</taxon>
        <taxon>Bacillota</taxon>
        <taxon>Bacilli</taxon>
        <taxon>Bacillales</taxon>
        <taxon>Bacillaceae</taxon>
        <taxon>Texcoconibacillus</taxon>
    </lineage>
</organism>
<keyword evidence="1" id="KW-0808">Transferase</keyword>
<comment type="caution">
    <text evidence="1">The sequence shown here is derived from an EMBL/GenBank/DDBJ whole genome shotgun (WGS) entry which is preliminary data.</text>
</comment>
<dbReference type="InterPro" id="IPR016181">
    <property type="entry name" value="Acyl_CoA_acyltransferase"/>
</dbReference>
<proteinExistence type="predicted"/>
<sequence>MAVLTEGSLFCEEKKQYERFHVSKLGPGHDLQVLEVQSRVLADLQVKDSLQPLTEAEVETILNGKGLMIGVYVDGALIAFRALFFPGEHTENLGRDLDLSKEEQEKVVHQEITCVLPEYRGHGLQKKLGRLIMDELKRMAPRYRYVCCTVFPTNIASLKDKFSQSLLIAKVKEKYAGRIRYVLYQDLQRVRKLDEETISSAAITDYEQQKHLLEEGYYGFDLKHENNEQMILFAKFNKKE</sequence>
<name>A0A840QRU1_9BACI</name>
<dbReference type="GO" id="GO:0016740">
    <property type="term" value="F:transferase activity"/>
    <property type="evidence" value="ECO:0007669"/>
    <property type="project" value="UniProtKB-KW"/>
</dbReference>
<dbReference type="Proteomes" id="UP000551878">
    <property type="component" value="Unassembled WGS sequence"/>
</dbReference>
<dbReference type="AlphaFoldDB" id="A0A840QRU1"/>
<dbReference type="SUPFAM" id="SSF55729">
    <property type="entry name" value="Acyl-CoA N-acyltransferases (Nat)"/>
    <property type="match status" value="1"/>
</dbReference>
<gene>
    <name evidence="1" type="ORF">HNQ41_002221</name>
</gene>
<reference evidence="1 2" key="1">
    <citation type="submission" date="2020-08" db="EMBL/GenBank/DDBJ databases">
        <title>Genomic Encyclopedia of Type Strains, Phase IV (KMG-IV): sequencing the most valuable type-strain genomes for metagenomic binning, comparative biology and taxonomic classification.</title>
        <authorList>
            <person name="Goeker M."/>
        </authorList>
    </citation>
    <scope>NUCLEOTIDE SEQUENCE [LARGE SCALE GENOMIC DNA]</scope>
    <source>
        <strain evidence="1 2">DSM 24696</strain>
    </source>
</reference>
<protein>
    <submittedName>
        <fullName evidence="1">GNAT superfamily N-acetyltransferase</fullName>
    </submittedName>
</protein>
<evidence type="ECO:0000313" key="2">
    <source>
        <dbReference type="Proteomes" id="UP000551878"/>
    </source>
</evidence>